<sequence>MIFGKTKIAPAGENLITLSLYYKDEDSEVETLEYVVVVNNKAKEAELFNILREISNCESLPPLTPRNVAHMVNQLGMLWYKLEPSKSNTTGTFKPRREKKTQVSDNSQQAWDI</sequence>
<name>A0A0A7RSL4_9CAUD</name>
<accession>A0A0A7RSL4</accession>
<reference evidence="3" key="1">
    <citation type="submission" date="2014-10" db="EMBL/GenBank/DDBJ databases">
        <title>Host range determinants in two T5-related coliphages isolated from horse feces.</title>
        <authorList>
            <person name="Golomidova A.K."/>
            <person name="Kulikov E.E."/>
            <person name="Letarov A.V."/>
            <person name="Prokhorov N.S."/>
        </authorList>
    </citation>
    <scope>NUCLEOTIDE SEQUENCE [LARGE SCALE GENOMIC DNA]</scope>
</reference>
<protein>
    <submittedName>
        <fullName evidence="2">Uncharacterized protein</fullName>
    </submittedName>
</protein>
<keyword evidence="3" id="KW-1185">Reference proteome</keyword>
<dbReference type="Proteomes" id="UP000031089">
    <property type="component" value="Segment"/>
</dbReference>
<gene>
    <name evidence="2" type="ORF">DT5712_000014</name>
</gene>
<proteinExistence type="predicted"/>
<evidence type="ECO:0000313" key="3">
    <source>
        <dbReference type="Proteomes" id="UP000031089"/>
    </source>
</evidence>
<feature type="compositionally biased region" description="Polar residues" evidence="1">
    <location>
        <begin position="103"/>
        <end position="113"/>
    </location>
</feature>
<feature type="region of interest" description="Disordered" evidence="1">
    <location>
        <begin position="85"/>
        <end position="113"/>
    </location>
</feature>
<evidence type="ECO:0000256" key="1">
    <source>
        <dbReference type="SAM" id="MobiDB-lite"/>
    </source>
</evidence>
<dbReference type="EMBL" id="KM979355">
    <property type="protein sequence ID" value="AJA41667.1"/>
    <property type="molecule type" value="Genomic_DNA"/>
</dbReference>
<evidence type="ECO:0000313" key="2">
    <source>
        <dbReference type="EMBL" id="AJA41667.1"/>
    </source>
</evidence>
<organism evidence="2 3">
    <name type="scientific">Escherichia phage DT571/2</name>
    <dbReference type="NCBI Taxonomy" id="1567007"/>
    <lineage>
        <taxon>Viruses</taxon>
        <taxon>Duplodnaviria</taxon>
        <taxon>Heunggongvirae</taxon>
        <taxon>Uroviricota</taxon>
        <taxon>Caudoviricetes</taxon>
        <taxon>Demerecviridae</taxon>
        <taxon>Markadamsvirinae</taxon>
        <taxon>Tequintavirus</taxon>
        <taxon>Tequintavirus DT5712</taxon>
    </lineage>
</organism>
<reference evidence="2 3" key="2">
    <citation type="journal article" date="2015" name="Arch. Virol.">
        <title>Complete genome sequences of T5-related Escherichia coli bacteriophages DT57C and DT571/2 isolated from horse feces.</title>
        <authorList>
            <person name="Golomidova A.K."/>
            <person name="Kulikov E.E."/>
            <person name="Prokhorov N.S."/>
            <person name="Guerrero-Ferreira R.C."/>
            <person name="Ksenzenko V.N."/>
            <person name="Tarasyan K.K."/>
            <person name="Letarov A.V."/>
        </authorList>
    </citation>
    <scope>NUCLEOTIDE SEQUENCE [LARGE SCALE GENOMIC DNA]</scope>
</reference>